<reference evidence="9" key="1">
    <citation type="journal article" date="2019" name="Int. J. Syst. Evol. Microbiol.">
        <title>The Global Catalogue of Microorganisms (GCM) 10K type strain sequencing project: providing services to taxonomists for standard genome sequencing and annotation.</title>
        <authorList>
            <consortium name="The Broad Institute Genomics Platform"/>
            <consortium name="The Broad Institute Genome Sequencing Center for Infectious Disease"/>
            <person name="Wu L."/>
            <person name="Ma J."/>
        </authorList>
    </citation>
    <scope>NUCLEOTIDE SEQUENCE [LARGE SCALE GENOMIC DNA]</scope>
    <source>
        <strain evidence="9">NCAIM B.02333</strain>
    </source>
</reference>
<keyword evidence="3 6" id="KW-1133">Transmembrane helix</keyword>
<dbReference type="PANTHER" id="PTHR43229">
    <property type="entry name" value="NODULATION PROTEIN J"/>
    <property type="match status" value="1"/>
</dbReference>
<evidence type="ECO:0000256" key="2">
    <source>
        <dbReference type="ARBA" id="ARBA00022692"/>
    </source>
</evidence>
<dbReference type="Pfam" id="PF01061">
    <property type="entry name" value="ABC2_membrane"/>
    <property type="match status" value="1"/>
</dbReference>
<evidence type="ECO:0000256" key="5">
    <source>
        <dbReference type="ARBA" id="ARBA00023251"/>
    </source>
</evidence>
<dbReference type="PIRSF" id="PIRSF006648">
    <property type="entry name" value="DrrB"/>
    <property type="match status" value="1"/>
</dbReference>
<evidence type="ECO:0000259" key="7">
    <source>
        <dbReference type="Pfam" id="PF01061"/>
    </source>
</evidence>
<evidence type="ECO:0000313" key="9">
    <source>
        <dbReference type="Proteomes" id="UP001595685"/>
    </source>
</evidence>
<evidence type="ECO:0000256" key="3">
    <source>
        <dbReference type="ARBA" id="ARBA00022989"/>
    </source>
</evidence>
<protein>
    <submittedName>
        <fullName evidence="8">ABC transporter permease</fullName>
    </submittedName>
</protein>
<comment type="subcellular location">
    <subcellularLocation>
        <location evidence="1">Membrane</location>
        <topology evidence="1">Multi-pass membrane protein</topology>
    </subcellularLocation>
</comment>
<keyword evidence="4 6" id="KW-0472">Membrane</keyword>
<dbReference type="RefSeq" id="WP_340291160.1">
    <property type="nucleotide sequence ID" value="NZ_JBBEOI010000032.1"/>
</dbReference>
<evidence type="ECO:0000256" key="6">
    <source>
        <dbReference type="SAM" id="Phobius"/>
    </source>
</evidence>
<feature type="transmembrane region" description="Helical" evidence="6">
    <location>
        <begin position="58"/>
        <end position="76"/>
    </location>
</feature>
<feature type="transmembrane region" description="Helical" evidence="6">
    <location>
        <begin position="162"/>
        <end position="181"/>
    </location>
</feature>
<keyword evidence="5" id="KW-0046">Antibiotic resistance</keyword>
<proteinExistence type="predicted"/>
<dbReference type="EMBL" id="JBHRWW010000012">
    <property type="protein sequence ID" value="MFC3689764.1"/>
    <property type="molecule type" value="Genomic_DNA"/>
</dbReference>
<dbReference type="InterPro" id="IPR051784">
    <property type="entry name" value="Nod_factor_ABC_transporter"/>
</dbReference>
<keyword evidence="9" id="KW-1185">Reference proteome</keyword>
<feature type="transmembrane region" description="Helical" evidence="6">
    <location>
        <begin position="133"/>
        <end position="155"/>
    </location>
</feature>
<dbReference type="InterPro" id="IPR013525">
    <property type="entry name" value="ABC2_TM"/>
</dbReference>
<feature type="domain" description="ABC-2 type transporter transmembrane" evidence="7">
    <location>
        <begin position="12"/>
        <end position="206"/>
    </location>
</feature>
<evidence type="ECO:0000256" key="1">
    <source>
        <dbReference type="ARBA" id="ARBA00004141"/>
    </source>
</evidence>
<feature type="transmembrane region" description="Helical" evidence="6">
    <location>
        <begin position="218"/>
        <end position="238"/>
    </location>
</feature>
<organism evidence="8 9">
    <name type="scientific">Aquipuribacter hungaricus</name>
    <dbReference type="NCBI Taxonomy" id="545624"/>
    <lineage>
        <taxon>Bacteria</taxon>
        <taxon>Bacillati</taxon>
        <taxon>Actinomycetota</taxon>
        <taxon>Actinomycetes</taxon>
        <taxon>Micrococcales</taxon>
        <taxon>Intrasporangiaceae</taxon>
        <taxon>Aquipuribacter</taxon>
    </lineage>
</organism>
<feature type="transmembrane region" description="Helical" evidence="6">
    <location>
        <begin position="20"/>
        <end position="38"/>
    </location>
</feature>
<keyword evidence="2 6" id="KW-0812">Transmembrane</keyword>
<dbReference type="PANTHER" id="PTHR43229:SF2">
    <property type="entry name" value="NODULATION PROTEIN J"/>
    <property type="match status" value="1"/>
</dbReference>
<comment type="caution">
    <text evidence="8">The sequence shown here is derived from an EMBL/GenBank/DDBJ whole genome shotgun (WGS) entry which is preliminary data.</text>
</comment>
<evidence type="ECO:0000313" key="8">
    <source>
        <dbReference type="EMBL" id="MFC3689764.1"/>
    </source>
</evidence>
<feature type="transmembrane region" description="Helical" evidence="6">
    <location>
        <begin position="97"/>
        <end position="121"/>
    </location>
</feature>
<gene>
    <name evidence="8" type="ORF">ACFOLH_15555</name>
</gene>
<dbReference type="Proteomes" id="UP001595685">
    <property type="component" value="Unassembled WGS sequence"/>
</dbReference>
<name>A0ABV7WK72_9MICO</name>
<dbReference type="InterPro" id="IPR000412">
    <property type="entry name" value="ABC_2_transport"/>
</dbReference>
<accession>A0ABV7WK72</accession>
<evidence type="ECO:0000256" key="4">
    <source>
        <dbReference type="ARBA" id="ARBA00023136"/>
    </source>
</evidence>
<sequence length="247" mass="25664">MSLVALHTRYVALETLRVPIAVVSTVMFPLLSFLFFVVPFREVAGDPVAATASASQLAVFSVFSVCLFSFGVGVADDRSTPWDPYVRTLPVGAGPRITARLVNGVLFALLGLLPLLVAAALLTEASVSPREALLGAGALAVAGVPLLFLGVAVGYSLSVKAAVPVAQVLLFPLAFGGGLFIPPQAFPSWLDAVSQGLPTRAGRDLVIAATTGADLPSAVLPVLGVWAVVTGAVAVRAYRRDEGRRFR</sequence>